<accession>A0ABS0D273</accession>
<evidence type="ECO:0000313" key="1">
    <source>
        <dbReference type="EMBL" id="MBF6302741.1"/>
    </source>
</evidence>
<dbReference type="RefSeq" id="WP_195133923.1">
    <property type="nucleotide sequence ID" value="NZ_JADLQX010000055.1"/>
</dbReference>
<name>A0ABS0D273_9NOCA</name>
<proteinExistence type="predicted"/>
<reference evidence="1 2" key="1">
    <citation type="submission" date="2020-10" db="EMBL/GenBank/DDBJ databases">
        <title>Identification of Nocardia species via Next-generation sequencing and recognition of intraspecies genetic diversity.</title>
        <authorList>
            <person name="Li P."/>
            <person name="Li P."/>
            <person name="Lu B."/>
        </authorList>
    </citation>
    <scope>NUCLEOTIDE SEQUENCE [LARGE SCALE GENOMIC DNA]</scope>
    <source>
        <strain evidence="1 2">BJ06-0157</strain>
    </source>
</reference>
<gene>
    <name evidence="1" type="ORF">IU459_35190</name>
</gene>
<dbReference type="EMBL" id="JADLQX010000055">
    <property type="protein sequence ID" value="MBF6302741.1"/>
    <property type="molecule type" value="Genomic_DNA"/>
</dbReference>
<evidence type="ECO:0000313" key="2">
    <source>
        <dbReference type="Proteomes" id="UP000702209"/>
    </source>
</evidence>
<organism evidence="1 2">
    <name type="scientific">Nocardia amamiensis</name>
    <dbReference type="NCBI Taxonomy" id="404578"/>
    <lineage>
        <taxon>Bacteria</taxon>
        <taxon>Bacillati</taxon>
        <taxon>Actinomycetota</taxon>
        <taxon>Actinomycetes</taxon>
        <taxon>Mycobacteriales</taxon>
        <taxon>Nocardiaceae</taxon>
        <taxon>Nocardia</taxon>
    </lineage>
</organism>
<dbReference type="Proteomes" id="UP000702209">
    <property type="component" value="Unassembled WGS sequence"/>
</dbReference>
<comment type="caution">
    <text evidence="1">The sequence shown here is derived from an EMBL/GenBank/DDBJ whole genome shotgun (WGS) entry which is preliminary data.</text>
</comment>
<sequence length="109" mass="11708">MATDLGKLGIALGRDELSFDLTEIASLCTSINQTTRSADDYFSVPDPALQADWSITIGRIMRVSANCQNAMHPDKDRFLTAVTELAVTARTAVPLLERIGSEALPTPTG</sequence>
<protein>
    <submittedName>
        <fullName evidence="1">Uncharacterized protein</fullName>
    </submittedName>
</protein>
<keyword evidence="2" id="KW-1185">Reference proteome</keyword>